<dbReference type="PANTHER" id="PTHR33542">
    <property type="entry name" value="SIROHYDROCHLORIN FERROCHELATASE, CHLOROPLASTIC"/>
    <property type="match status" value="1"/>
</dbReference>
<dbReference type="RefSeq" id="WP_013323798.1">
    <property type="nucleotide sequence ID" value="NC_014501.1"/>
</dbReference>
<dbReference type="OrthoDB" id="482456at2"/>
<evidence type="ECO:0000256" key="2">
    <source>
        <dbReference type="ARBA" id="ARBA00023239"/>
    </source>
</evidence>
<dbReference type="InterPro" id="IPR002762">
    <property type="entry name" value="CbiX-like"/>
</dbReference>
<organism evidence="3 4">
    <name type="scientific">Gloeothece verrucosa (strain PCC 7822)</name>
    <name type="common">Cyanothece sp. (strain PCC 7822)</name>
    <dbReference type="NCBI Taxonomy" id="497965"/>
    <lineage>
        <taxon>Bacteria</taxon>
        <taxon>Bacillati</taxon>
        <taxon>Cyanobacteriota</taxon>
        <taxon>Cyanophyceae</taxon>
        <taxon>Oscillatoriophycideae</taxon>
        <taxon>Chroococcales</taxon>
        <taxon>Aphanothecaceae</taxon>
        <taxon>Gloeothece</taxon>
        <taxon>Gloeothece verrucosa</taxon>
    </lineage>
</organism>
<accession>E0UI78</accession>
<protein>
    <submittedName>
        <fullName evidence="3">Cobalamin (Vitamin B12) biosynthesis CbiX protein</fullName>
    </submittedName>
</protein>
<dbReference type="CDD" id="cd03416">
    <property type="entry name" value="CbiX_SirB_N"/>
    <property type="match status" value="1"/>
</dbReference>
<dbReference type="GO" id="GO:0016829">
    <property type="term" value="F:lyase activity"/>
    <property type="evidence" value="ECO:0007669"/>
    <property type="project" value="UniProtKB-KW"/>
</dbReference>
<dbReference type="HOGENOM" id="CLU_056929_2_0_3"/>
<dbReference type="SUPFAM" id="SSF53800">
    <property type="entry name" value="Chelatase"/>
    <property type="match status" value="2"/>
</dbReference>
<evidence type="ECO:0000313" key="4">
    <source>
        <dbReference type="Proteomes" id="UP000008206"/>
    </source>
</evidence>
<dbReference type="CDD" id="cd03414">
    <property type="entry name" value="CbiX_SirB_C"/>
    <property type="match status" value="1"/>
</dbReference>
<dbReference type="KEGG" id="cyj:Cyan7822_3795"/>
<dbReference type="eggNOG" id="COG2138">
    <property type="taxonomic scope" value="Bacteria"/>
</dbReference>
<evidence type="ECO:0000313" key="3">
    <source>
        <dbReference type="EMBL" id="ADN15730.1"/>
    </source>
</evidence>
<dbReference type="Proteomes" id="UP000008206">
    <property type="component" value="Chromosome"/>
</dbReference>
<keyword evidence="2" id="KW-0456">Lyase</keyword>
<dbReference type="AlphaFoldDB" id="E0UI78"/>
<keyword evidence="4" id="KW-1185">Reference proteome</keyword>
<dbReference type="EMBL" id="CP002198">
    <property type="protein sequence ID" value="ADN15730.1"/>
    <property type="molecule type" value="Genomic_DNA"/>
</dbReference>
<keyword evidence="1" id="KW-0479">Metal-binding</keyword>
<evidence type="ECO:0000256" key="1">
    <source>
        <dbReference type="ARBA" id="ARBA00022723"/>
    </source>
</evidence>
<dbReference type="STRING" id="497965.Cyan7822_3795"/>
<dbReference type="Gene3D" id="3.40.50.1400">
    <property type="match status" value="2"/>
</dbReference>
<dbReference type="Pfam" id="PF01903">
    <property type="entry name" value="CbiX"/>
    <property type="match status" value="2"/>
</dbReference>
<gene>
    <name evidence="3" type="ordered locus">Cyan7822_3795</name>
</gene>
<dbReference type="InterPro" id="IPR050963">
    <property type="entry name" value="Sirohydro_Cobaltochel/CbiX"/>
</dbReference>
<reference evidence="4" key="1">
    <citation type="journal article" date="2011" name="MBio">
        <title>Novel metabolic attributes of the genus Cyanothece, comprising a group of unicellular nitrogen-fixing Cyanobacteria.</title>
        <authorList>
            <person name="Bandyopadhyay A."/>
            <person name="Elvitigala T."/>
            <person name="Welsh E."/>
            <person name="Stockel J."/>
            <person name="Liberton M."/>
            <person name="Min H."/>
            <person name="Sherman L.A."/>
            <person name="Pakrasi H.B."/>
        </authorList>
    </citation>
    <scope>NUCLEOTIDE SEQUENCE [LARGE SCALE GENOMIC DNA]</scope>
    <source>
        <strain evidence="4">PCC 7822</strain>
    </source>
</reference>
<dbReference type="GO" id="GO:0046872">
    <property type="term" value="F:metal ion binding"/>
    <property type="evidence" value="ECO:0007669"/>
    <property type="project" value="UniProtKB-KW"/>
</dbReference>
<proteinExistence type="predicted"/>
<name>E0UI78_GLOV7</name>
<dbReference type="PANTHER" id="PTHR33542:SF3">
    <property type="entry name" value="SIROHYDROCHLORIN FERROCHELATASE, CHLOROPLASTIC"/>
    <property type="match status" value="1"/>
</dbReference>
<sequence length="270" mass="29697">MTSLSAYLLVSHGSRDNRSQIALERLAYLVKQQLDDLYSHRGSILSNRPEYQAAIKTIATKTRTIINKSSSHQVETATLELASCPLHERIQQMAKQVQTTGANQIKLIPLFLFKGVHVEEDIPEQIEMAKTYLPPSCQLKLCPYLGSYPQIKLLLEEQFAQLSAPGRILLSHGSRRPGANQLIEKLASQLGAKTAYWSMTPSLAAQIAHLAEEGCKQIAILPYFLFSGGITDAIAQQVRALEPTYPTIELTLGKPLGPTPALANLIAINN</sequence>